<dbReference type="GO" id="GO:0006334">
    <property type="term" value="P:nucleosome assembly"/>
    <property type="evidence" value="ECO:0007669"/>
    <property type="project" value="InterPro"/>
</dbReference>
<dbReference type="SUPFAM" id="SSF143113">
    <property type="entry name" value="NAP-like"/>
    <property type="match status" value="1"/>
</dbReference>
<dbReference type="Gene3D" id="1.20.5.1500">
    <property type="match status" value="1"/>
</dbReference>
<proteinExistence type="inferred from homology"/>
<sequence>MSEEAMLIDRIKNVSLDGTLNKLNESQRHTVEKLQRLQKSRDDLEVAYNKELNELRAKYDRLFQPIYEEREKVLTAPSGNEKGTPSLPKFWLTAMKNNNTLRSIIEFRDEAVLAYLSDVKAEFLEPLKQESFRIVMTFDENPYFSNKQLTKQYNMKVIDGEVEALLQGTEATEINWYPDKDVTRQTVTKIQRHKRTKETRTKTEVEDQPSFFRFFTTQEVPSNEALTRMTKQEIAELEMYVEEDYDIGIVIRVGGCAAGVCVTGWQDKLIPEAVYWYLGVAEDDDMDEEDDEEDDEDAESYGNSDSNFSESN</sequence>
<reference evidence="4 5" key="1">
    <citation type="submission" date="2021-06" db="EMBL/GenBank/DDBJ databases">
        <title>Genome sequence of Babesia caballi.</title>
        <authorList>
            <person name="Yamagishi J."/>
            <person name="Kidaka T."/>
            <person name="Ochi A."/>
        </authorList>
    </citation>
    <scope>NUCLEOTIDE SEQUENCE [LARGE SCALE GENOMIC DNA]</scope>
    <source>
        <strain evidence="4">USDA-D6B2</strain>
    </source>
</reference>
<keyword evidence="5" id="KW-1185">Reference proteome</keyword>
<dbReference type="EMBL" id="BPLF01000003">
    <property type="protein sequence ID" value="GIX64847.1"/>
    <property type="molecule type" value="Genomic_DNA"/>
</dbReference>
<comment type="similarity">
    <text evidence="1 2">Belongs to the nucleosome assembly protein (NAP) family.</text>
</comment>
<evidence type="ECO:0000256" key="2">
    <source>
        <dbReference type="RuleBase" id="RU003876"/>
    </source>
</evidence>
<feature type="compositionally biased region" description="Acidic residues" evidence="3">
    <location>
        <begin position="281"/>
        <end position="299"/>
    </location>
</feature>
<dbReference type="InterPro" id="IPR002164">
    <property type="entry name" value="NAP_family"/>
</dbReference>
<organism evidence="4 5">
    <name type="scientific">Babesia caballi</name>
    <dbReference type="NCBI Taxonomy" id="5871"/>
    <lineage>
        <taxon>Eukaryota</taxon>
        <taxon>Sar</taxon>
        <taxon>Alveolata</taxon>
        <taxon>Apicomplexa</taxon>
        <taxon>Aconoidasida</taxon>
        <taxon>Piroplasmida</taxon>
        <taxon>Babesiidae</taxon>
        <taxon>Babesia</taxon>
    </lineage>
</organism>
<comment type="caution">
    <text evidence="4">The sequence shown here is derived from an EMBL/GenBank/DDBJ whole genome shotgun (WGS) entry which is preliminary data.</text>
</comment>
<gene>
    <name evidence="4" type="ORF">BcabD6B2_42820</name>
</gene>
<dbReference type="AlphaFoldDB" id="A0AAV4LYF4"/>
<dbReference type="GeneID" id="94196328"/>
<feature type="region of interest" description="Disordered" evidence="3">
    <location>
        <begin position="281"/>
        <end position="312"/>
    </location>
</feature>
<evidence type="ECO:0000256" key="1">
    <source>
        <dbReference type="ARBA" id="ARBA00009947"/>
    </source>
</evidence>
<evidence type="ECO:0000313" key="4">
    <source>
        <dbReference type="EMBL" id="GIX64847.1"/>
    </source>
</evidence>
<evidence type="ECO:0000313" key="5">
    <source>
        <dbReference type="Proteomes" id="UP001497744"/>
    </source>
</evidence>
<protein>
    <submittedName>
        <fullName evidence="4">Nucleosome assembly protein</fullName>
    </submittedName>
</protein>
<dbReference type="GO" id="GO:0005634">
    <property type="term" value="C:nucleus"/>
    <property type="evidence" value="ECO:0007669"/>
    <property type="project" value="InterPro"/>
</dbReference>
<dbReference type="Gene3D" id="3.30.1120.90">
    <property type="entry name" value="Nucleosome assembly protein"/>
    <property type="match status" value="1"/>
</dbReference>
<feature type="compositionally biased region" description="Polar residues" evidence="3">
    <location>
        <begin position="301"/>
        <end position="312"/>
    </location>
</feature>
<dbReference type="Pfam" id="PF00956">
    <property type="entry name" value="NAP"/>
    <property type="match status" value="1"/>
</dbReference>
<dbReference type="InterPro" id="IPR037231">
    <property type="entry name" value="NAP-like_sf"/>
</dbReference>
<dbReference type="Proteomes" id="UP001497744">
    <property type="component" value="Unassembled WGS sequence"/>
</dbReference>
<evidence type="ECO:0000256" key="3">
    <source>
        <dbReference type="SAM" id="MobiDB-lite"/>
    </source>
</evidence>
<dbReference type="RefSeq" id="XP_067716916.1">
    <property type="nucleotide sequence ID" value="XM_067860815.1"/>
</dbReference>
<dbReference type="PANTHER" id="PTHR11875">
    <property type="entry name" value="TESTIS-SPECIFIC Y-ENCODED PROTEIN"/>
    <property type="match status" value="1"/>
</dbReference>
<name>A0AAV4LYF4_BABCB</name>
<accession>A0AAV4LYF4</accession>